<dbReference type="Pfam" id="PF03717">
    <property type="entry name" value="PBP_dimer"/>
    <property type="match status" value="1"/>
</dbReference>
<dbReference type="GO" id="GO:0005886">
    <property type="term" value="C:plasma membrane"/>
    <property type="evidence" value="ECO:0007669"/>
    <property type="project" value="TreeGrafter"/>
</dbReference>
<dbReference type="Pfam" id="PF00905">
    <property type="entry name" value="Transpeptidase"/>
    <property type="match status" value="1"/>
</dbReference>
<dbReference type="GO" id="GO:0071555">
    <property type="term" value="P:cell wall organization"/>
    <property type="evidence" value="ECO:0007669"/>
    <property type="project" value="TreeGrafter"/>
</dbReference>
<dbReference type="InterPro" id="IPR050515">
    <property type="entry name" value="Beta-lactam/transpept"/>
</dbReference>
<dbReference type="InterPro" id="IPR012338">
    <property type="entry name" value="Beta-lactam/transpept-like"/>
</dbReference>
<name>A0A1G1V1M8_9BACT</name>
<dbReference type="Gene3D" id="3.30.450.330">
    <property type="match status" value="1"/>
</dbReference>
<comment type="caution">
    <text evidence="5">The sequence shown here is derived from an EMBL/GenBank/DDBJ whole genome shotgun (WGS) entry which is preliminary data.</text>
</comment>
<dbReference type="Proteomes" id="UP000177967">
    <property type="component" value="Unassembled WGS sequence"/>
</dbReference>
<dbReference type="Gene3D" id="3.40.710.10">
    <property type="entry name" value="DD-peptidase/beta-lactamase superfamily"/>
    <property type="match status" value="1"/>
</dbReference>
<feature type="domain" description="Penicillin-binding protein dimerisation" evidence="4">
    <location>
        <begin position="59"/>
        <end position="236"/>
    </location>
</feature>
<dbReference type="SUPFAM" id="SSF56519">
    <property type="entry name" value="Penicillin binding protein dimerisation domain"/>
    <property type="match status" value="1"/>
</dbReference>
<accession>A0A1G1V1M8</accession>
<feature type="domain" description="Penicillin-binding protein transpeptidase" evidence="3">
    <location>
        <begin position="280"/>
        <end position="579"/>
    </location>
</feature>
<organism evidence="5 6">
    <name type="scientific">Candidatus Blackburnbacteria bacterium RIFCSPHIGHO2_01_FULL_43_15b</name>
    <dbReference type="NCBI Taxonomy" id="1797513"/>
    <lineage>
        <taxon>Bacteria</taxon>
        <taxon>Candidatus Blackburniibacteriota</taxon>
    </lineage>
</organism>
<sequence length="600" mass="65381">MLLKKPSAAPGWFRTKLLSLIFLLAGGLVILRLFNWQVIRGEELQRAGSLQQKSSKSQGASRGSILASDGFPLAVSSAGWVVWADPREIENPKSIAEKLAPLILEKETETEEEATISAQMTDKQKEELANERLNSEKSRLFDQLSKKGAWVPLKHKINIDTKKKIQDLNIAGINFDPEERRTYPEASMAAHILGFVGKDEAGEDKGYFGLEGKYDMALSGVGGEKSWERDALGNPILGGLSRRIEALDGVDLKTHIDRTIQYLTEKHLKSGLEKYGASSGSITIMRPQDGAILAQSALPDYSPNNFYQYKGELYVNPVISQTFEPGSIFKVIVVAAALDSGAVTLEDRCGQCSGPVKIGQYTIRTWDGKYYPEITPAEIIQHSDNTGMVWIAQRLGADKLYDYLSSFGIGSLSGIDLQGETTASLRKKGKWGDIDLATTSFGQGIAVTPIQMVRAVGVIANKGKLSTPQVVEKVVGKGWEEKVKPQVLKEIISQESAQEVTGMMINAVANGEAKWAVPKGYSIAGKTGTAQIPIAGHYDPTKTNASFIGFAPADNPQFVMMVTLHQPTSSPWAAETAAPLWFNVARDLFIYLGVQPSNND</sequence>
<evidence type="ECO:0000259" key="4">
    <source>
        <dbReference type="Pfam" id="PF03717"/>
    </source>
</evidence>
<dbReference type="Gene3D" id="3.90.1310.10">
    <property type="entry name" value="Penicillin-binding protein 2a (Domain 2)"/>
    <property type="match status" value="1"/>
</dbReference>
<evidence type="ECO:0000313" key="6">
    <source>
        <dbReference type="Proteomes" id="UP000177967"/>
    </source>
</evidence>
<reference evidence="5 6" key="1">
    <citation type="journal article" date="2016" name="Nat. Commun.">
        <title>Thousands of microbial genomes shed light on interconnected biogeochemical processes in an aquifer system.</title>
        <authorList>
            <person name="Anantharaman K."/>
            <person name="Brown C.T."/>
            <person name="Hug L.A."/>
            <person name="Sharon I."/>
            <person name="Castelle C.J."/>
            <person name="Probst A.J."/>
            <person name="Thomas B.C."/>
            <person name="Singh A."/>
            <person name="Wilkins M.J."/>
            <person name="Karaoz U."/>
            <person name="Brodie E.L."/>
            <person name="Williams K.H."/>
            <person name="Hubbard S.S."/>
            <person name="Banfield J.F."/>
        </authorList>
    </citation>
    <scope>NUCLEOTIDE SEQUENCE [LARGE SCALE GENOMIC DNA]</scope>
</reference>
<dbReference type="InterPro" id="IPR036138">
    <property type="entry name" value="PBP_dimer_sf"/>
</dbReference>
<dbReference type="STRING" id="1797513.A2782_00235"/>
<dbReference type="EMBL" id="MHBW01000012">
    <property type="protein sequence ID" value="OGY09307.1"/>
    <property type="molecule type" value="Genomic_DNA"/>
</dbReference>
<evidence type="ECO:0000256" key="1">
    <source>
        <dbReference type="ARBA" id="ARBA00004370"/>
    </source>
</evidence>
<protein>
    <recommendedName>
        <fullName evidence="7">Penicillin-binding protein transpeptidase domain-containing protein</fullName>
    </recommendedName>
</protein>
<gene>
    <name evidence="5" type="ORF">A2782_00235</name>
</gene>
<dbReference type="PANTHER" id="PTHR30627:SF1">
    <property type="entry name" value="PEPTIDOGLYCAN D,D-TRANSPEPTIDASE FTSI"/>
    <property type="match status" value="1"/>
</dbReference>
<keyword evidence="2" id="KW-0472">Membrane</keyword>
<evidence type="ECO:0000259" key="3">
    <source>
        <dbReference type="Pfam" id="PF00905"/>
    </source>
</evidence>
<dbReference type="InterPro" id="IPR001460">
    <property type="entry name" value="PCN-bd_Tpept"/>
</dbReference>
<evidence type="ECO:0008006" key="7">
    <source>
        <dbReference type="Google" id="ProtNLM"/>
    </source>
</evidence>
<dbReference type="PANTHER" id="PTHR30627">
    <property type="entry name" value="PEPTIDOGLYCAN D,D-TRANSPEPTIDASE"/>
    <property type="match status" value="1"/>
</dbReference>
<evidence type="ECO:0000313" key="5">
    <source>
        <dbReference type="EMBL" id="OGY09307.1"/>
    </source>
</evidence>
<dbReference type="GO" id="GO:0008658">
    <property type="term" value="F:penicillin binding"/>
    <property type="evidence" value="ECO:0007669"/>
    <property type="project" value="InterPro"/>
</dbReference>
<proteinExistence type="predicted"/>
<evidence type="ECO:0000256" key="2">
    <source>
        <dbReference type="ARBA" id="ARBA00023136"/>
    </source>
</evidence>
<comment type="subcellular location">
    <subcellularLocation>
        <location evidence="1">Membrane</location>
    </subcellularLocation>
</comment>
<dbReference type="InterPro" id="IPR005311">
    <property type="entry name" value="PBP_dimer"/>
</dbReference>
<dbReference type="SUPFAM" id="SSF56601">
    <property type="entry name" value="beta-lactamase/transpeptidase-like"/>
    <property type="match status" value="1"/>
</dbReference>
<dbReference type="AlphaFoldDB" id="A0A1G1V1M8"/>